<comment type="caution">
    <text evidence="4">The sequence shown here is derived from an EMBL/GenBank/DDBJ whole genome shotgun (WGS) entry which is preliminary data.</text>
</comment>
<name>A0AA35RCW1_GEOBA</name>
<keyword evidence="5" id="KW-1185">Reference proteome</keyword>
<evidence type="ECO:0000313" key="5">
    <source>
        <dbReference type="Proteomes" id="UP001174909"/>
    </source>
</evidence>
<dbReference type="GO" id="GO:0017148">
    <property type="term" value="P:negative regulation of translation"/>
    <property type="evidence" value="ECO:0007669"/>
    <property type="project" value="TreeGrafter"/>
</dbReference>
<sequence>SIGTHTRLWYLIDARHQVVGRLASMVALLLQGKNKPIYHPSGQQATLSRVISIFSSLAMFPFYPRSLSLFPSLHTPFPISTLCELLQLFYILDTGDHVVVINTGHAVLTGSKWDKKLYRHHTGYPGGLKEIVAKQLHQKNPTMILRRAINGMLPKNLQRKHRMRRLHLYPDSAHSHALNITHQLPGPCPVFKTLSDYSSEEITSFPDIVTRISHL</sequence>
<dbReference type="PIRSF" id="PIRSF002181">
    <property type="entry name" value="Ribosomal_L13"/>
    <property type="match status" value="1"/>
</dbReference>
<dbReference type="GO" id="GO:0003729">
    <property type="term" value="F:mRNA binding"/>
    <property type="evidence" value="ECO:0007669"/>
    <property type="project" value="TreeGrafter"/>
</dbReference>
<dbReference type="Gene3D" id="3.90.1180.10">
    <property type="entry name" value="Ribosomal protein L13"/>
    <property type="match status" value="2"/>
</dbReference>
<dbReference type="CDD" id="cd00392">
    <property type="entry name" value="Ribosomal_L13"/>
    <property type="match status" value="1"/>
</dbReference>
<evidence type="ECO:0000256" key="1">
    <source>
        <dbReference type="ARBA" id="ARBA00006227"/>
    </source>
</evidence>
<keyword evidence="2 4" id="KW-0689">Ribosomal protein</keyword>
<evidence type="ECO:0000256" key="2">
    <source>
        <dbReference type="ARBA" id="ARBA00022980"/>
    </source>
</evidence>
<dbReference type="PANTHER" id="PTHR11545">
    <property type="entry name" value="RIBOSOMAL PROTEIN L13"/>
    <property type="match status" value="1"/>
</dbReference>
<dbReference type="InterPro" id="IPR005822">
    <property type="entry name" value="Ribosomal_uL13"/>
</dbReference>
<dbReference type="InterPro" id="IPR036899">
    <property type="entry name" value="Ribosomal_uL13_sf"/>
</dbReference>
<comment type="similarity">
    <text evidence="1">Belongs to the universal ribosomal protein uL13 family.</text>
</comment>
<evidence type="ECO:0000313" key="4">
    <source>
        <dbReference type="EMBL" id="CAI8009148.1"/>
    </source>
</evidence>
<protein>
    <submittedName>
        <fullName evidence="4">39S ribosomal protein L13, mitochondrial</fullName>
    </submittedName>
</protein>
<organism evidence="4 5">
    <name type="scientific">Geodia barretti</name>
    <name type="common">Barrett's horny sponge</name>
    <dbReference type="NCBI Taxonomy" id="519541"/>
    <lineage>
        <taxon>Eukaryota</taxon>
        <taxon>Metazoa</taxon>
        <taxon>Porifera</taxon>
        <taxon>Demospongiae</taxon>
        <taxon>Heteroscleromorpha</taxon>
        <taxon>Tetractinellida</taxon>
        <taxon>Astrophorina</taxon>
        <taxon>Geodiidae</taxon>
        <taxon>Geodia</taxon>
    </lineage>
</organism>
<dbReference type="Pfam" id="PF00572">
    <property type="entry name" value="Ribosomal_L13"/>
    <property type="match status" value="2"/>
</dbReference>
<dbReference type="AlphaFoldDB" id="A0AA35RCW1"/>
<dbReference type="Proteomes" id="UP001174909">
    <property type="component" value="Unassembled WGS sequence"/>
</dbReference>
<proteinExistence type="inferred from homology"/>
<gene>
    <name evidence="4" type="ORF">GBAR_LOCUS6195</name>
</gene>
<dbReference type="GO" id="GO:0005762">
    <property type="term" value="C:mitochondrial large ribosomal subunit"/>
    <property type="evidence" value="ECO:0007669"/>
    <property type="project" value="TreeGrafter"/>
</dbReference>
<dbReference type="EMBL" id="CASHTH010000927">
    <property type="protein sequence ID" value="CAI8009148.1"/>
    <property type="molecule type" value="Genomic_DNA"/>
</dbReference>
<dbReference type="PANTHER" id="PTHR11545:SF2">
    <property type="entry name" value="LARGE RIBOSOMAL SUBUNIT PROTEIN UL13M"/>
    <property type="match status" value="1"/>
</dbReference>
<keyword evidence="3" id="KW-0687">Ribonucleoprotein</keyword>
<dbReference type="InterPro" id="IPR005823">
    <property type="entry name" value="Ribosomal_uL13_bac-type"/>
</dbReference>
<dbReference type="HAMAP" id="MF_01366">
    <property type="entry name" value="Ribosomal_uL13"/>
    <property type="match status" value="1"/>
</dbReference>
<accession>A0AA35RCW1</accession>
<dbReference type="SUPFAM" id="SSF52161">
    <property type="entry name" value="Ribosomal protein L13"/>
    <property type="match status" value="1"/>
</dbReference>
<dbReference type="GO" id="GO:0003735">
    <property type="term" value="F:structural constituent of ribosome"/>
    <property type="evidence" value="ECO:0007669"/>
    <property type="project" value="InterPro"/>
</dbReference>
<dbReference type="GO" id="GO:0006412">
    <property type="term" value="P:translation"/>
    <property type="evidence" value="ECO:0007669"/>
    <property type="project" value="InterPro"/>
</dbReference>
<feature type="non-terminal residue" evidence="4">
    <location>
        <position position="1"/>
    </location>
</feature>
<reference evidence="4" key="1">
    <citation type="submission" date="2023-03" db="EMBL/GenBank/DDBJ databases">
        <authorList>
            <person name="Steffen K."/>
            <person name="Cardenas P."/>
        </authorList>
    </citation>
    <scope>NUCLEOTIDE SEQUENCE</scope>
</reference>
<evidence type="ECO:0000256" key="3">
    <source>
        <dbReference type="ARBA" id="ARBA00023274"/>
    </source>
</evidence>